<comment type="caution">
    <text evidence="1">The sequence shown here is derived from an EMBL/GenBank/DDBJ whole genome shotgun (WGS) entry which is preliminary data.</text>
</comment>
<dbReference type="Proteomes" id="UP001501598">
    <property type="component" value="Unassembled WGS sequence"/>
</dbReference>
<accession>A0ABP8S213</accession>
<name>A0ABP8S213_9PSEU</name>
<sequence length="61" mass="6853">MISAHTGRAREILALAVNPAAEQTILDRDSETARFIGRPVVAESYPWLADYRNTLQAQLQR</sequence>
<protein>
    <submittedName>
        <fullName evidence="1">Uncharacterized protein</fullName>
    </submittedName>
</protein>
<proteinExistence type="predicted"/>
<keyword evidence="2" id="KW-1185">Reference proteome</keyword>
<organism evidence="1 2">
    <name type="scientific">Pseudonocardia xishanensis</name>
    <dbReference type="NCBI Taxonomy" id="630995"/>
    <lineage>
        <taxon>Bacteria</taxon>
        <taxon>Bacillati</taxon>
        <taxon>Actinomycetota</taxon>
        <taxon>Actinomycetes</taxon>
        <taxon>Pseudonocardiales</taxon>
        <taxon>Pseudonocardiaceae</taxon>
        <taxon>Pseudonocardia</taxon>
    </lineage>
</organism>
<evidence type="ECO:0000313" key="1">
    <source>
        <dbReference type="EMBL" id="GAA4558719.1"/>
    </source>
</evidence>
<dbReference type="EMBL" id="BAABGT010000114">
    <property type="protein sequence ID" value="GAA4558719.1"/>
    <property type="molecule type" value="Genomic_DNA"/>
</dbReference>
<reference evidence="2" key="1">
    <citation type="journal article" date="2019" name="Int. J. Syst. Evol. Microbiol.">
        <title>The Global Catalogue of Microorganisms (GCM) 10K type strain sequencing project: providing services to taxonomists for standard genome sequencing and annotation.</title>
        <authorList>
            <consortium name="The Broad Institute Genomics Platform"/>
            <consortium name="The Broad Institute Genome Sequencing Center for Infectious Disease"/>
            <person name="Wu L."/>
            <person name="Ma J."/>
        </authorList>
    </citation>
    <scope>NUCLEOTIDE SEQUENCE [LARGE SCALE GENOMIC DNA]</scope>
    <source>
        <strain evidence="2">JCM 17906</strain>
    </source>
</reference>
<evidence type="ECO:0000313" key="2">
    <source>
        <dbReference type="Proteomes" id="UP001501598"/>
    </source>
</evidence>
<gene>
    <name evidence="1" type="ORF">GCM10023175_65410</name>
</gene>